<proteinExistence type="inferred from homology"/>
<name>A0A0C2SZ36_AMAMK</name>
<evidence type="ECO:0000256" key="1">
    <source>
        <dbReference type="ARBA" id="ARBA00007398"/>
    </source>
</evidence>
<dbReference type="AlphaFoldDB" id="A0A0C2SZ36"/>
<keyword evidence="4" id="KW-1185">Reference proteome</keyword>
<dbReference type="SUPFAM" id="SSF88723">
    <property type="entry name" value="PIN domain-like"/>
    <property type="match status" value="1"/>
</dbReference>
<evidence type="ECO:0000313" key="4">
    <source>
        <dbReference type="Proteomes" id="UP000054549"/>
    </source>
</evidence>
<sequence>MGVHGLTTFLHENKRALSKSVQHTTHSAESIRTPVVVDAWSFIYKLYQDSGLSWVYGGEYPEFTALVIRTIQAWIDVGFEVYFVFDGIDSYLEPMHIVPKALTHTIGPCPEIKFPTVTLRLCQSQIQHSLLFFRTSQNSRSTGRFLNETRILPPLARSACVLALLSMAERLNELHVHFADEEGDPFAVELAGRVGGYVIGNDSDFVVLNSEGYKGYIPLDEMAWLPPKSLDAPPDEDPDGEFQTVRKPKARKKATSAAGVGKGIIPSDSDTLTLLITTYSPERLAAHLKIPVTLLPLLGALVGNDFTSRSENSRRNVQTQFFERHLTLGQRIERAASTIHKILNPDPHKNRVKHNVGSVMDLITRAVNTLLARWTSLGSGEIEQIIENIVNATLQYAIPKYQGTLVGRDSLWPTEICPLHDPDTCSLLPMVSHLFEGVDADTPEADENTQQLIELRGMYLGAYRRGLIPEKAMDILSTSSYWPRLFLENPDIETVGRTIGRPIRLWMYAILADSIGLCKRDETEPEPNLAAISGQAHTSDMNEDGDEIVDVVEPNSEDEEPDLLAPLKGELRKLHLPQQEESLEEQQTHAPPPNNVHATPKTFKIIEHIRRGTRIAEETIDVVPLTALFSTLEAPFFPSDQRPFLLGPQTDALTVLLRALRSDSLQVRALKAEQLTVALSLRWVVYTLWKRANESPSKERDQERWTQREARCFLASFTWSSGTLISDNLVSINERPPVTDRNVQLSAQILASLESIDELAAVLLIPDLIPHVSRQFSGKKFHALLTGVIPLDETAVPDPLWNACLDGLEKAFSAAKENFTKRRKNAVVASISSEPPSSQMRSFALLSESTV</sequence>
<dbReference type="PANTHER" id="PTHR15665:SF1">
    <property type="entry name" value="PROTEIN ASTEROID HOMOLOG 1"/>
    <property type="match status" value="1"/>
</dbReference>
<evidence type="ECO:0000256" key="2">
    <source>
        <dbReference type="SAM" id="MobiDB-lite"/>
    </source>
</evidence>
<accession>A0A0C2SZ36</accession>
<gene>
    <name evidence="3" type="ORF">M378DRAFT_176426</name>
</gene>
<reference evidence="3 4" key="1">
    <citation type="submission" date="2014-04" db="EMBL/GenBank/DDBJ databases">
        <title>Evolutionary Origins and Diversification of the Mycorrhizal Mutualists.</title>
        <authorList>
            <consortium name="DOE Joint Genome Institute"/>
            <consortium name="Mycorrhizal Genomics Consortium"/>
            <person name="Kohler A."/>
            <person name="Kuo A."/>
            <person name="Nagy L.G."/>
            <person name="Floudas D."/>
            <person name="Copeland A."/>
            <person name="Barry K.W."/>
            <person name="Cichocki N."/>
            <person name="Veneault-Fourrey C."/>
            <person name="LaButti K."/>
            <person name="Lindquist E.A."/>
            <person name="Lipzen A."/>
            <person name="Lundell T."/>
            <person name="Morin E."/>
            <person name="Murat C."/>
            <person name="Riley R."/>
            <person name="Ohm R."/>
            <person name="Sun H."/>
            <person name="Tunlid A."/>
            <person name="Henrissat B."/>
            <person name="Grigoriev I.V."/>
            <person name="Hibbett D.S."/>
            <person name="Martin F."/>
        </authorList>
    </citation>
    <scope>NUCLEOTIDE SEQUENCE [LARGE SCALE GENOMIC DNA]</scope>
    <source>
        <strain evidence="3 4">Koide BX008</strain>
    </source>
</reference>
<dbReference type="OrthoDB" id="25987at2759"/>
<organism evidence="3 4">
    <name type="scientific">Amanita muscaria (strain Koide BX008)</name>
    <dbReference type="NCBI Taxonomy" id="946122"/>
    <lineage>
        <taxon>Eukaryota</taxon>
        <taxon>Fungi</taxon>
        <taxon>Dikarya</taxon>
        <taxon>Basidiomycota</taxon>
        <taxon>Agaricomycotina</taxon>
        <taxon>Agaricomycetes</taxon>
        <taxon>Agaricomycetidae</taxon>
        <taxon>Agaricales</taxon>
        <taxon>Pluteineae</taxon>
        <taxon>Amanitaceae</taxon>
        <taxon>Amanita</taxon>
    </lineage>
</organism>
<dbReference type="Gene3D" id="3.40.50.1010">
    <property type="entry name" value="5'-nuclease"/>
    <property type="match status" value="1"/>
</dbReference>
<dbReference type="EMBL" id="KN818227">
    <property type="protein sequence ID" value="KIL68815.1"/>
    <property type="molecule type" value="Genomic_DNA"/>
</dbReference>
<dbReference type="HOGENOM" id="CLU_314230_0_0_1"/>
<dbReference type="InterPro" id="IPR026832">
    <property type="entry name" value="Asteroid"/>
</dbReference>
<feature type="region of interest" description="Disordered" evidence="2">
    <location>
        <begin position="230"/>
        <end position="253"/>
    </location>
</feature>
<dbReference type="InParanoid" id="A0A0C2SZ36"/>
<protein>
    <recommendedName>
        <fullName evidence="5">Asteroid domain-containing protein</fullName>
    </recommendedName>
</protein>
<dbReference type="InterPro" id="IPR029060">
    <property type="entry name" value="PIN-like_dom_sf"/>
</dbReference>
<evidence type="ECO:0008006" key="5">
    <source>
        <dbReference type="Google" id="ProtNLM"/>
    </source>
</evidence>
<evidence type="ECO:0000313" key="3">
    <source>
        <dbReference type="EMBL" id="KIL68815.1"/>
    </source>
</evidence>
<dbReference type="STRING" id="946122.A0A0C2SZ36"/>
<comment type="similarity">
    <text evidence="1">Belongs to the asteroid family.</text>
</comment>
<dbReference type="Proteomes" id="UP000054549">
    <property type="component" value="Unassembled WGS sequence"/>
</dbReference>
<dbReference type="PANTHER" id="PTHR15665">
    <property type="entry name" value="ASTEROID PROTEIN"/>
    <property type="match status" value="1"/>
</dbReference>